<evidence type="ECO:0000259" key="1">
    <source>
        <dbReference type="PROSITE" id="PS00028"/>
    </source>
</evidence>
<evidence type="ECO:0000313" key="2">
    <source>
        <dbReference type="EMBL" id="KKM20744.1"/>
    </source>
</evidence>
<protein>
    <recommendedName>
        <fullName evidence="1">C2H2-type domain-containing protein</fullName>
    </recommendedName>
</protein>
<sequence length="72" mass="8027">MKNWKCSTCGKACKTENGVRLHAIAKHPKKGGFAVPREAEHDSDSMADLFLEGELNRAMGIPNEDWLEDMLP</sequence>
<name>A0A0F9ILQ8_9ZZZZ</name>
<feature type="domain" description="C2H2-type" evidence="1">
    <location>
        <begin position="6"/>
        <end position="27"/>
    </location>
</feature>
<accession>A0A0F9ILQ8</accession>
<dbReference type="EMBL" id="LAZR01013704">
    <property type="protein sequence ID" value="KKM20744.1"/>
    <property type="molecule type" value="Genomic_DNA"/>
</dbReference>
<proteinExistence type="predicted"/>
<comment type="caution">
    <text evidence="2">The sequence shown here is derived from an EMBL/GenBank/DDBJ whole genome shotgun (WGS) entry which is preliminary data.</text>
</comment>
<organism evidence="2">
    <name type="scientific">marine sediment metagenome</name>
    <dbReference type="NCBI Taxonomy" id="412755"/>
    <lineage>
        <taxon>unclassified sequences</taxon>
        <taxon>metagenomes</taxon>
        <taxon>ecological metagenomes</taxon>
    </lineage>
</organism>
<dbReference type="PROSITE" id="PS00028">
    <property type="entry name" value="ZINC_FINGER_C2H2_1"/>
    <property type="match status" value="1"/>
</dbReference>
<dbReference type="InterPro" id="IPR013087">
    <property type="entry name" value="Znf_C2H2_type"/>
</dbReference>
<gene>
    <name evidence="2" type="ORF">LCGC14_1642480</name>
</gene>
<dbReference type="AlphaFoldDB" id="A0A0F9ILQ8"/>
<reference evidence="2" key="1">
    <citation type="journal article" date="2015" name="Nature">
        <title>Complex archaea that bridge the gap between prokaryotes and eukaryotes.</title>
        <authorList>
            <person name="Spang A."/>
            <person name="Saw J.H."/>
            <person name="Jorgensen S.L."/>
            <person name="Zaremba-Niedzwiedzka K."/>
            <person name="Martijn J."/>
            <person name="Lind A.E."/>
            <person name="van Eijk R."/>
            <person name="Schleper C."/>
            <person name="Guy L."/>
            <person name="Ettema T.J."/>
        </authorList>
    </citation>
    <scope>NUCLEOTIDE SEQUENCE</scope>
</reference>